<accession>A0ABD1YBE2</accession>
<keyword evidence="3" id="KW-1185">Reference proteome</keyword>
<gene>
    <name evidence="2" type="ORF">R1flu_008270</name>
</gene>
<sequence>MGGRAPTTKMPNKEKDRGKTTRPSTRSIGSNSEEKDNQGAALNQEEQPDLEPFLIDEQFDQLYPDSAPNSDNVGLNVLANIASIVVGGKTLLN</sequence>
<reference evidence="2 3" key="1">
    <citation type="submission" date="2024-09" db="EMBL/GenBank/DDBJ databases">
        <title>Chromosome-scale assembly of Riccia fluitans.</title>
        <authorList>
            <person name="Paukszto L."/>
            <person name="Sawicki J."/>
            <person name="Karawczyk K."/>
            <person name="Piernik-Szablinska J."/>
            <person name="Szczecinska M."/>
            <person name="Mazdziarz M."/>
        </authorList>
    </citation>
    <scope>NUCLEOTIDE SEQUENCE [LARGE SCALE GENOMIC DNA]</scope>
    <source>
        <strain evidence="2">Rf_01</strain>
        <tissue evidence="2">Aerial parts of the thallus</tissue>
    </source>
</reference>
<organism evidence="2 3">
    <name type="scientific">Riccia fluitans</name>
    <dbReference type="NCBI Taxonomy" id="41844"/>
    <lineage>
        <taxon>Eukaryota</taxon>
        <taxon>Viridiplantae</taxon>
        <taxon>Streptophyta</taxon>
        <taxon>Embryophyta</taxon>
        <taxon>Marchantiophyta</taxon>
        <taxon>Marchantiopsida</taxon>
        <taxon>Marchantiidae</taxon>
        <taxon>Marchantiales</taxon>
        <taxon>Ricciaceae</taxon>
        <taxon>Riccia</taxon>
    </lineage>
</organism>
<feature type="compositionally biased region" description="Polar residues" evidence="1">
    <location>
        <begin position="21"/>
        <end position="31"/>
    </location>
</feature>
<comment type="caution">
    <text evidence="2">The sequence shown here is derived from an EMBL/GenBank/DDBJ whole genome shotgun (WGS) entry which is preliminary data.</text>
</comment>
<evidence type="ECO:0000313" key="2">
    <source>
        <dbReference type="EMBL" id="KAL2624025.1"/>
    </source>
</evidence>
<dbReference type="AlphaFoldDB" id="A0ABD1YBE2"/>
<proteinExistence type="predicted"/>
<evidence type="ECO:0000313" key="3">
    <source>
        <dbReference type="Proteomes" id="UP001605036"/>
    </source>
</evidence>
<dbReference type="Proteomes" id="UP001605036">
    <property type="component" value="Unassembled WGS sequence"/>
</dbReference>
<evidence type="ECO:0000256" key="1">
    <source>
        <dbReference type="SAM" id="MobiDB-lite"/>
    </source>
</evidence>
<protein>
    <submittedName>
        <fullName evidence="2">Uncharacterized protein</fullName>
    </submittedName>
</protein>
<name>A0ABD1YBE2_9MARC</name>
<dbReference type="EMBL" id="JBHFFA010000005">
    <property type="protein sequence ID" value="KAL2624025.1"/>
    <property type="molecule type" value="Genomic_DNA"/>
</dbReference>
<feature type="region of interest" description="Disordered" evidence="1">
    <location>
        <begin position="1"/>
        <end position="53"/>
    </location>
</feature>